<dbReference type="SMART" id="SM00448">
    <property type="entry name" value="REC"/>
    <property type="match status" value="1"/>
</dbReference>
<feature type="domain" description="Response regulatory" evidence="2">
    <location>
        <begin position="4"/>
        <end position="115"/>
    </location>
</feature>
<dbReference type="Pfam" id="PF00072">
    <property type="entry name" value="Response_reg"/>
    <property type="match status" value="1"/>
</dbReference>
<keyword evidence="4" id="KW-0238">DNA-binding</keyword>
<keyword evidence="5" id="KW-1185">Reference proteome</keyword>
<dbReference type="InterPro" id="IPR001789">
    <property type="entry name" value="Sig_transdc_resp-reg_receiver"/>
</dbReference>
<evidence type="ECO:0000259" key="2">
    <source>
        <dbReference type="PROSITE" id="PS50110"/>
    </source>
</evidence>
<evidence type="ECO:0000313" key="5">
    <source>
        <dbReference type="Proteomes" id="UP001501758"/>
    </source>
</evidence>
<protein>
    <submittedName>
        <fullName evidence="4">LytTR family DNA-binding domain-containing protein</fullName>
    </submittedName>
</protein>
<evidence type="ECO:0000313" key="4">
    <source>
        <dbReference type="EMBL" id="GAA0730357.1"/>
    </source>
</evidence>
<comment type="caution">
    <text evidence="4">The sequence shown here is derived from an EMBL/GenBank/DDBJ whole genome shotgun (WGS) entry which is preliminary data.</text>
</comment>
<reference evidence="5" key="1">
    <citation type="journal article" date="2019" name="Int. J. Syst. Evol. Microbiol.">
        <title>The Global Catalogue of Microorganisms (GCM) 10K type strain sequencing project: providing services to taxonomists for standard genome sequencing and annotation.</title>
        <authorList>
            <consortium name="The Broad Institute Genomics Platform"/>
            <consortium name="The Broad Institute Genome Sequencing Center for Infectious Disease"/>
            <person name="Wu L."/>
            <person name="Ma J."/>
        </authorList>
    </citation>
    <scope>NUCLEOTIDE SEQUENCE [LARGE SCALE GENOMIC DNA]</scope>
    <source>
        <strain evidence="5">JCM 15974</strain>
    </source>
</reference>
<dbReference type="SUPFAM" id="SSF52172">
    <property type="entry name" value="CheY-like"/>
    <property type="match status" value="1"/>
</dbReference>
<gene>
    <name evidence="4" type="ORF">GCM10009430_41530</name>
</gene>
<dbReference type="InterPro" id="IPR046947">
    <property type="entry name" value="LytR-like"/>
</dbReference>
<dbReference type="SMART" id="SM00850">
    <property type="entry name" value="LytTR"/>
    <property type="match status" value="1"/>
</dbReference>
<dbReference type="InterPro" id="IPR007492">
    <property type="entry name" value="LytTR_DNA-bd_dom"/>
</dbReference>
<proteinExistence type="predicted"/>
<dbReference type="PROSITE" id="PS50930">
    <property type="entry name" value="HTH_LYTTR"/>
    <property type="match status" value="1"/>
</dbReference>
<feature type="domain" description="HTH LytTR-type" evidence="3">
    <location>
        <begin position="141"/>
        <end position="238"/>
    </location>
</feature>
<accession>A0ABP3UED3</accession>
<sequence length="244" mass="28096">MVLKCIVIDDEPLARECISNYIAEVDFLTLHGSCSNPLEMTKIKNAHEADLLFLDIQMPRMNGIEFLKSMKSKPMVIITTAFPNYALEGFDLDVMDYLLKPITFTRFFKAVCKVKEQYLLLNNKTETIATNDTTTSDYVFIKCDNSYKKLYFDDILFIKSMQNYVAFHTADGKKYLSLIPLKEVAKQLDSDIFLQVHKSYIVCIHKIDSIEAEGITIASNHIPLGRNYRSKIMEKIVHNKILKK</sequence>
<dbReference type="GO" id="GO:0003677">
    <property type="term" value="F:DNA binding"/>
    <property type="evidence" value="ECO:0007669"/>
    <property type="project" value="UniProtKB-KW"/>
</dbReference>
<evidence type="ECO:0000259" key="3">
    <source>
        <dbReference type="PROSITE" id="PS50930"/>
    </source>
</evidence>
<dbReference type="InterPro" id="IPR011006">
    <property type="entry name" value="CheY-like_superfamily"/>
</dbReference>
<feature type="modified residue" description="4-aspartylphosphate" evidence="1">
    <location>
        <position position="55"/>
    </location>
</feature>
<dbReference type="Gene3D" id="2.40.50.1020">
    <property type="entry name" value="LytTr DNA-binding domain"/>
    <property type="match status" value="1"/>
</dbReference>
<dbReference type="EMBL" id="BAAAGE010000004">
    <property type="protein sequence ID" value="GAA0730357.1"/>
    <property type="molecule type" value="Genomic_DNA"/>
</dbReference>
<dbReference type="Proteomes" id="UP001501758">
    <property type="component" value="Unassembled WGS sequence"/>
</dbReference>
<dbReference type="PANTHER" id="PTHR37299:SF1">
    <property type="entry name" value="STAGE 0 SPORULATION PROTEIN A HOMOLOG"/>
    <property type="match status" value="1"/>
</dbReference>
<evidence type="ECO:0000256" key="1">
    <source>
        <dbReference type="PROSITE-ProRule" id="PRU00169"/>
    </source>
</evidence>
<name>A0ABP3UED3_9FLAO</name>
<keyword evidence="1" id="KW-0597">Phosphoprotein</keyword>
<dbReference type="PROSITE" id="PS50110">
    <property type="entry name" value="RESPONSE_REGULATORY"/>
    <property type="match status" value="1"/>
</dbReference>
<dbReference type="Gene3D" id="3.40.50.2300">
    <property type="match status" value="1"/>
</dbReference>
<dbReference type="Pfam" id="PF04397">
    <property type="entry name" value="LytTR"/>
    <property type="match status" value="1"/>
</dbReference>
<organism evidence="4 5">
    <name type="scientific">Aquimarina litoralis</name>
    <dbReference type="NCBI Taxonomy" id="584605"/>
    <lineage>
        <taxon>Bacteria</taxon>
        <taxon>Pseudomonadati</taxon>
        <taxon>Bacteroidota</taxon>
        <taxon>Flavobacteriia</taxon>
        <taxon>Flavobacteriales</taxon>
        <taxon>Flavobacteriaceae</taxon>
        <taxon>Aquimarina</taxon>
    </lineage>
</organism>
<dbReference type="RefSeq" id="WP_343914162.1">
    <property type="nucleotide sequence ID" value="NZ_BAAAGE010000004.1"/>
</dbReference>
<dbReference type="PANTHER" id="PTHR37299">
    <property type="entry name" value="TRANSCRIPTIONAL REGULATOR-RELATED"/>
    <property type="match status" value="1"/>
</dbReference>